<dbReference type="CDD" id="cd18011">
    <property type="entry name" value="DEXDc_RapA"/>
    <property type="match status" value="1"/>
</dbReference>
<dbReference type="Gene3D" id="3.40.50.300">
    <property type="entry name" value="P-loop containing nucleotide triphosphate hydrolases"/>
    <property type="match status" value="1"/>
</dbReference>
<evidence type="ECO:0000256" key="4">
    <source>
        <dbReference type="ARBA" id="ARBA00022840"/>
    </source>
</evidence>
<evidence type="ECO:0000259" key="6">
    <source>
        <dbReference type="PROSITE" id="PS51194"/>
    </source>
</evidence>
<dbReference type="PANTHER" id="PTHR45766:SF6">
    <property type="entry name" value="SWI_SNF-RELATED MATRIX-ASSOCIATED ACTIN-DEPENDENT REGULATOR OF CHROMATIN SUBFAMILY A-LIKE PROTEIN 1"/>
    <property type="match status" value="1"/>
</dbReference>
<keyword evidence="2" id="KW-0378">Hydrolase</keyword>
<dbReference type="CDD" id="cd18793">
    <property type="entry name" value="SF2_C_SNF"/>
    <property type="match status" value="1"/>
</dbReference>
<feature type="domain" description="Helicase ATP-binding" evidence="5">
    <location>
        <begin position="204"/>
        <end position="359"/>
    </location>
</feature>
<keyword evidence="1" id="KW-0547">Nucleotide-binding</keyword>
<evidence type="ECO:0000259" key="5">
    <source>
        <dbReference type="PROSITE" id="PS51192"/>
    </source>
</evidence>
<dbReference type="RefSeq" id="WP_263996151.1">
    <property type="nucleotide sequence ID" value="NZ_JACKVK010000008.1"/>
</dbReference>
<dbReference type="GO" id="GO:0005524">
    <property type="term" value="F:ATP binding"/>
    <property type="evidence" value="ECO:0007669"/>
    <property type="project" value="UniProtKB-KW"/>
</dbReference>
<keyword evidence="8" id="KW-1185">Reference proteome</keyword>
<dbReference type="Proteomes" id="UP001141629">
    <property type="component" value="Unassembled WGS sequence"/>
</dbReference>
<keyword evidence="3 7" id="KW-0347">Helicase</keyword>
<dbReference type="SMART" id="SM00490">
    <property type="entry name" value="HELICc"/>
    <property type="match status" value="1"/>
</dbReference>
<dbReference type="Pfam" id="PF00176">
    <property type="entry name" value="SNF2-rel_dom"/>
    <property type="match status" value="1"/>
</dbReference>
<evidence type="ECO:0000256" key="3">
    <source>
        <dbReference type="ARBA" id="ARBA00022806"/>
    </source>
</evidence>
<dbReference type="PROSITE" id="PS51194">
    <property type="entry name" value="HELICASE_CTER"/>
    <property type="match status" value="1"/>
</dbReference>
<name>A0A9X2Z239_9MYCO</name>
<gene>
    <name evidence="7" type="ORF">H7K45_12560</name>
</gene>
<dbReference type="EMBL" id="JACKVK010000008">
    <property type="protein sequence ID" value="MCV7421376.1"/>
    <property type="molecule type" value="Genomic_DNA"/>
</dbReference>
<dbReference type="InterPro" id="IPR027417">
    <property type="entry name" value="P-loop_NTPase"/>
</dbReference>
<organism evidence="7 8">
    <name type="scientific">Mycobacterium yunnanensis</name>
    <dbReference type="NCBI Taxonomy" id="368477"/>
    <lineage>
        <taxon>Bacteria</taxon>
        <taxon>Bacillati</taxon>
        <taxon>Actinomycetota</taxon>
        <taxon>Actinomycetes</taxon>
        <taxon>Mycobacteriales</taxon>
        <taxon>Mycobacteriaceae</taxon>
        <taxon>Mycobacterium</taxon>
    </lineage>
</organism>
<dbReference type="InterPro" id="IPR014001">
    <property type="entry name" value="Helicase_ATP-bd"/>
</dbReference>
<evidence type="ECO:0000256" key="2">
    <source>
        <dbReference type="ARBA" id="ARBA00022801"/>
    </source>
</evidence>
<dbReference type="SMART" id="SM00487">
    <property type="entry name" value="DEXDc"/>
    <property type="match status" value="1"/>
</dbReference>
<dbReference type="InterPro" id="IPR049730">
    <property type="entry name" value="SNF2/RAD54-like_C"/>
</dbReference>
<dbReference type="InterPro" id="IPR001650">
    <property type="entry name" value="Helicase_C-like"/>
</dbReference>
<reference evidence="7" key="1">
    <citation type="submission" date="2020-07" db="EMBL/GenBank/DDBJ databases">
        <authorList>
            <person name="Pettersson B.M.F."/>
            <person name="Behra P.R.K."/>
            <person name="Ramesh M."/>
            <person name="Das S."/>
            <person name="Dasgupta S."/>
            <person name="Kirsebom L.A."/>
        </authorList>
    </citation>
    <scope>NUCLEOTIDE SEQUENCE</scope>
    <source>
        <strain evidence="7">DSM 44838</strain>
    </source>
</reference>
<dbReference type="InterPro" id="IPR038718">
    <property type="entry name" value="SNF2-like_sf"/>
</dbReference>
<proteinExistence type="predicted"/>
<comment type="caution">
    <text evidence="7">The sequence shown here is derived from an EMBL/GenBank/DDBJ whole genome shotgun (WGS) entry which is preliminary data.</text>
</comment>
<sequence>MIEKRITQQLLEAGELALTGREQAALGLPEHSTTVSLDLEGESFQAQWSGRSRKLSGEVLSERLQDYGQSGGLLRLRLVESVYRLLLLPPGAVMEARQTYVPPPPVKSQSVRTAMQRRATVDRQFHYDDEYRWNEGTPRTIGFLSDSRRMLGEQLKAAGFDALELVELRLQGEELATLDDFEELLAVDVANVDRMPHQEAVARHALSRLRGRAVLADEVGLGKTIEAGLAVKELTLRGLAKRVLILCPAPLRDQWREEMNLKFDLPFDVAYSGADIRDQDKLILSLTLARNRMKEIIKQPWDIVIIDEAHRAAGAGAKKTRELITELTTACRYALFLTATPVQNDLLELYRLVELLRPGTFTSVAEFKRKYMTRFDPRTPNDPAALRRLISSVMIRTTRAQAGVDRVTRRAVDVPVTLGPREQELYALSTDLLRNVMRDSGDTMRRRSLALRLTASPFSMGTTALRMAERHPSERVRRVLSEVGHLAMDIQGSARENKAMEITSKWVREHGRVLVFTQHTDTVTGLLRRMESEGLRARSFHGSMSAAERARTIAAFRSGEVPVMISTDAGAEGQNLQFCNCVLNYDLPWNPMRIEQRIGRVDRLTQPRDEVFIANLYARSTIDERVYQLLAQKLRMFELLFGQVTTILGELDDSKSATFETRVMEALFADTDLKMGRLLEELGTELVVARESASTLIAADSGFSNWMATSFDHREGLTKEGAAELRPEVTERARMRQRRVQGWVRQVLTALDARILHDTGEGDGAFLTVQFDEEMADELGGRAVMHLAFDRIGMEHHPDAELCAVGSPVFDELLGLLRMRGDLHATVPVIPDDIGPSPYRHAESTQLISRHLVPSNSWSGQATFRATVGEAETTEHIVTADLNGHHPVSLARRPLGDGESLPPAIGLPHEIVSEFEKQASSQLERLRRDRVKSVEREQRSELKRIQEGYKSQIDEVYGEDRARLRRALDSEEKRLGRSPDIRARAKMLAITLDEDDWLVEERWSGPGGVEGSFTYEWGFSPPVVESDASAAEIGTLALCSDGHWIDESEVAPCDSCDDHLCIACGDDAVFAECPVCGGSCCGRCRSATGGLCRPCDDPVRAPALDREHAIAWRFNRGTIMYVGERAAELLRPGDPSPHVIVPDRDVTDPARVRMRSYAMHNALPADSGLILRDLTTRPESGDDRQLHLRAVEQIDVELSTADAASSKVTPAATNDLPNHPSVAVHGEGAFGLAALLPKLRRKVPPPPPPSVMVTRRSTFTDLVLKSDRLVELVSVVADDGTASTQRERTEYLEWVTPVVYDSLVAAGELAGMRVTVERRNDALLLTANDAASRTAAQRWVALPPDGSVEDQLAWFAVLESAGAPGGRVGRRMGEASAMVESYPSPNESWLVDRTIIPVAELAEVDGVESLQAADHASLAALEGRVQPKPTPQLDVAPPGLASELLDRSQRGFSSVVRSGFEISETWQGHGIGHRQYRAFDGLPIAPTLDDTGRPANEFGICRDGHFHEEGTSAQCESCRTTACRACDDLGHQASLGCPRCSAQVCRRCVSADHHVPDVQCRSCGDVACPECGRDPEVTPCVICERSMCATCRTGSLCEACTRLAPASDDVLRALPIELAWMGATVVAAEDEDATIALISRGDITEQATVRDGHVERWVSYGLTQLDEAYRLRLSASRQLGTQVVPERRHLEVDLRITVPHMVVRSEQRHFAEWTVESLGQSGRSTHGFDTPRGELVELIAKRFPVPSRLPEPVRWMPNEVRNAVRQVTSPRVRPLVMRWTAVGRRTAVIGDGLVDQRYDGSTVVNSVVPWSDHAIGPGWFADSWNPAPTIRASAVCEPAHAVIGVMASMLVLGVRVGQDAKWFSIANSPQTPGATALARSMGLPDADEIVAFTDPRKITRSTVLNATNVALNVIPAGFVNNVGFQSNNDVTPEALAAWLPGVDVKHPALGHLDQYLRQALLRRFHNGTGRSKVKIGAAVDEVVTVEGGHTWRNHVTLSPGDVDARRLETKTRTPLAVGVIDREGHFSPVVPQCNYCGGKICGLCVDGFVACDCCDAQLCKRCIREPQTGLWLCPACSTMRRPTRSEAREHGRLLSTRKMLIGVDDLHEVAVEFSKQHWSRENPDGDKKLVANPAVSAFLNERLAASAGDSI</sequence>
<evidence type="ECO:0000313" key="7">
    <source>
        <dbReference type="EMBL" id="MCV7421376.1"/>
    </source>
</evidence>
<dbReference type="GO" id="GO:0004386">
    <property type="term" value="F:helicase activity"/>
    <property type="evidence" value="ECO:0007669"/>
    <property type="project" value="UniProtKB-KW"/>
</dbReference>
<dbReference type="SUPFAM" id="SSF52540">
    <property type="entry name" value="P-loop containing nucleoside triphosphate hydrolases"/>
    <property type="match status" value="2"/>
</dbReference>
<dbReference type="PANTHER" id="PTHR45766">
    <property type="entry name" value="DNA ANNEALING HELICASE AND ENDONUCLEASE ZRANB3 FAMILY MEMBER"/>
    <property type="match status" value="1"/>
</dbReference>
<accession>A0A9X2Z239</accession>
<dbReference type="Pfam" id="PF00271">
    <property type="entry name" value="Helicase_C"/>
    <property type="match status" value="1"/>
</dbReference>
<dbReference type="InterPro" id="IPR057342">
    <property type="entry name" value="DEXDc_RapA"/>
</dbReference>
<evidence type="ECO:0000256" key="1">
    <source>
        <dbReference type="ARBA" id="ARBA00022741"/>
    </source>
</evidence>
<dbReference type="Gene3D" id="3.40.50.10810">
    <property type="entry name" value="Tandem AAA-ATPase domain"/>
    <property type="match status" value="1"/>
</dbReference>
<feature type="domain" description="Helicase C-terminal" evidence="6">
    <location>
        <begin position="499"/>
        <end position="648"/>
    </location>
</feature>
<dbReference type="GO" id="GO:0016787">
    <property type="term" value="F:hydrolase activity"/>
    <property type="evidence" value="ECO:0007669"/>
    <property type="project" value="UniProtKB-KW"/>
</dbReference>
<dbReference type="InterPro" id="IPR000330">
    <property type="entry name" value="SNF2_N"/>
</dbReference>
<dbReference type="PROSITE" id="PS51192">
    <property type="entry name" value="HELICASE_ATP_BIND_1"/>
    <property type="match status" value="1"/>
</dbReference>
<evidence type="ECO:0000313" key="8">
    <source>
        <dbReference type="Proteomes" id="UP001141629"/>
    </source>
</evidence>
<keyword evidence="4" id="KW-0067">ATP-binding</keyword>
<reference evidence="7" key="2">
    <citation type="journal article" date="2022" name="BMC Genomics">
        <title>Comparative genome analysis of mycobacteria focusing on tRNA and non-coding RNA.</title>
        <authorList>
            <person name="Behra P.R.K."/>
            <person name="Pettersson B.M.F."/>
            <person name="Ramesh M."/>
            <person name="Das S."/>
            <person name="Dasgupta S."/>
            <person name="Kirsebom L.A."/>
        </authorList>
    </citation>
    <scope>NUCLEOTIDE SEQUENCE</scope>
    <source>
        <strain evidence="7">DSM 44838</strain>
    </source>
</reference>
<protein>
    <submittedName>
        <fullName evidence="7">DEAD/DEAH box helicase family protein</fullName>
    </submittedName>
</protein>